<dbReference type="PIRSF" id="PIRSF006603">
    <property type="entry name" value="DinF"/>
    <property type="match status" value="1"/>
</dbReference>
<keyword evidence="7" id="KW-0406">Ion transport</keyword>
<feature type="transmembrane region" description="Helical" evidence="10">
    <location>
        <begin position="209"/>
        <end position="227"/>
    </location>
</feature>
<protein>
    <recommendedName>
        <fullName evidence="9">Multidrug-efflux transporter</fullName>
    </recommendedName>
</protein>
<comment type="caution">
    <text evidence="11">The sequence shown here is derived from an EMBL/GenBank/DDBJ whole genome shotgun (WGS) entry which is preliminary data.</text>
</comment>
<feature type="transmembrane region" description="Helical" evidence="10">
    <location>
        <begin position="282"/>
        <end position="302"/>
    </location>
</feature>
<proteinExistence type="predicted"/>
<organism evidence="11 12">
    <name type="scientific">Bosea rubneri</name>
    <dbReference type="NCBI Taxonomy" id="3075434"/>
    <lineage>
        <taxon>Bacteria</taxon>
        <taxon>Pseudomonadati</taxon>
        <taxon>Pseudomonadota</taxon>
        <taxon>Alphaproteobacteria</taxon>
        <taxon>Hyphomicrobiales</taxon>
        <taxon>Boseaceae</taxon>
        <taxon>Bosea</taxon>
    </lineage>
</organism>
<dbReference type="PANTHER" id="PTHR43298:SF2">
    <property type="entry name" value="FMN_FAD EXPORTER YEEO-RELATED"/>
    <property type="match status" value="1"/>
</dbReference>
<dbReference type="InterPro" id="IPR050222">
    <property type="entry name" value="MATE_MdtK"/>
</dbReference>
<feature type="transmembrane region" description="Helical" evidence="10">
    <location>
        <begin position="248"/>
        <end position="276"/>
    </location>
</feature>
<sequence length="470" mass="50672">MSQIALPMRPASPWLTEVKAMLALSWPMVLTNVAQTAMTATDVIMMGHLGPDSLAAGALASNLYMAFLIFGIGVMAAVAPMVAIELGRNRHSVRDVRRTVRQGFWVAATMAGPMWLCLWQAETILTAMGQNPALAKAAASYLHTLQWGLLPFYLYLVLRGFLAALQRPFWVFVTVLFAVCFNAFANWVLMFGRLGFPALGLPGSGMATALASTLMFVGLAMVVSLDRRFRRYRLFGRFWRPDWSRYRAFWRMGLPIGVTVGFEVWIFNGAAFLMGLLGPTSLAAHAIAIQIASLCFMVPMGIGQAGTVRVGHAFGAGDREGIALAGATALVLATAFMCLTALLMLLIPHWLVVPFLDASKPRAAEVAQLAMLFLFYAAIFQIVDGIQVVGVSILRGLRDTRVPMLFAGLGYWGIGLPLSAALGFLTPLAGVGIWIGLATGLAIVAVLMLTRWFARERLGLIGAPAATDAA</sequence>
<dbReference type="Proteomes" id="UP001254257">
    <property type="component" value="Unassembled WGS sequence"/>
</dbReference>
<feature type="transmembrane region" description="Helical" evidence="10">
    <location>
        <begin position="169"/>
        <end position="189"/>
    </location>
</feature>
<accession>A0ABU3S3V5</accession>
<evidence type="ECO:0000256" key="9">
    <source>
        <dbReference type="ARBA" id="ARBA00031636"/>
    </source>
</evidence>
<dbReference type="InterPro" id="IPR002528">
    <property type="entry name" value="MATE_fam"/>
</dbReference>
<feature type="transmembrane region" description="Helical" evidence="10">
    <location>
        <begin position="322"/>
        <end position="347"/>
    </location>
</feature>
<keyword evidence="12" id="KW-1185">Reference proteome</keyword>
<gene>
    <name evidence="11" type="ORF">RKE40_06245</name>
</gene>
<evidence type="ECO:0000313" key="11">
    <source>
        <dbReference type="EMBL" id="MDU0339470.1"/>
    </source>
</evidence>
<dbReference type="NCBIfam" id="TIGR00797">
    <property type="entry name" value="matE"/>
    <property type="match status" value="1"/>
</dbReference>
<feature type="transmembrane region" description="Helical" evidence="10">
    <location>
        <begin position="367"/>
        <end position="393"/>
    </location>
</feature>
<evidence type="ECO:0000313" key="12">
    <source>
        <dbReference type="Proteomes" id="UP001254257"/>
    </source>
</evidence>
<keyword evidence="2" id="KW-0813">Transport</keyword>
<dbReference type="EMBL" id="JAWDID010000006">
    <property type="protein sequence ID" value="MDU0339470.1"/>
    <property type="molecule type" value="Genomic_DNA"/>
</dbReference>
<dbReference type="InterPro" id="IPR048279">
    <property type="entry name" value="MdtK-like"/>
</dbReference>
<evidence type="ECO:0000256" key="1">
    <source>
        <dbReference type="ARBA" id="ARBA00004429"/>
    </source>
</evidence>
<dbReference type="RefSeq" id="WP_316017371.1">
    <property type="nucleotide sequence ID" value="NZ_JAWDID010000006.1"/>
</dbReference>
<dbReference type="PANTHER" id="PTHR43298">
    <property type="entry name" value="MULTIDRUG RESISTANCE PROTEIN NORM-RELATED"/>
    <property type="match status" value="1"/>
</dbReference>
<dbReference type="CDD" id="cd13131">
    <property type="entry name" value="MATE_NorM_like"/>
    <property type="match status" value="1"/>
</dbReference>
<keyword evidence="4" id="KW-1003">Cell membrane</keyword>
<keyword evidence="8 10" id="KW-0472">Membrane</keyword>
<evidence type="ECO:0000256" key="5">
    <source>
        <dbReference type="ARBA" id="ARBA00022692"/>
    </source>
</evidence>
<evidence type="ECO:0000256" key="7">
    <source>
        <dbReference type="ARBA" id="ARBA00023065"/>
    </source>
</evidence>
<evidence type="ECO:0000256" key="3">
    <source>
        <dbReference type="ARBA" id="ARBA00022449"/>
    </source>
</evidence>
<evidence type="ECO:0000256" key="8">
    <source>
        <dbReference type="ARBA" id="ARBA00023136"/>
    </source>
</evidence>
<evidence type="ECO:0000256" key="2">
    <source>
        <dbReference type="ARBA" id="ARBA00022448"/>
    </source>
</evidence>
<feature type="transmembrane region" description="Helical" evidence="10">
    <location>
        <begin position="141"/>
        <end position="162"/>
    </location>
</feature>
<keyword evidence="3" id="KW-0050">Antiport</keyword>
<feature type="transmembrane region" description="Helical" evidence="10">
    <location>
        <begin position="63"/>
        <end position="84"/>
    </location>
</feature>
<evidence type="ECO:0000256" key="6">
    <source>
        <dbReference type="ARBA" id="ARBA00022989"/>
    </source>
</evidence>
<comment type="subcellular location">
    <subcellularLocation>
        <location evidence="1">Cell inner membrane</location>
        <topology evidence="1">Multi-pass membrane protein</topology>
    </subcellularLocation>
</comment>
<name>A0ABU3S3V5_9HYPH</name>
<feature type="transmembrane region" description="Helical" evidence="10">
    <location>
        <begin position="104"/>
        <end position="121"/>
    </location>
</feature>
<reference evidence="11 12" key="1">
    <citation type="submission" date="2023-09" db="EMBL/GenBank/DDBJ databases">
        <title>Whole genome shotgun sequencing (WGS) of Bosea sp. ZW T0_25, isolated from stored onions (Allium cepa).</title>
        <authorList>
            <person name="Stoll D.A."/>
            <person name="Huch M."/>
        </authorList>
    </citation>
    <scope>NUCLEOTIDE SEQUENCE [LARGE SCALE GENOMIC DNA]</scope>
    <source>
        <strain evidence="11 12">ZW T0_25</strain>
    </source>
</reference>
<feature type="transmembrane region" description="Helical" evidence="10">
    <location>
        <begin position="431"/>
        <end position="450"/>
    </location>
</feature>
<evidence type="ECO:0000256" key="10">
    <source>
        <dbReference type="SAM" id="Phobius"/>
    </source>
</evidence>
<dbReference type="Pfam" id="PF01554">
    <property type="entry name" value="MatE"/>
    <property type="match status" value="2"/>
</dbReference>
<keyword evidence="6 10" id="KW-1133">Transmembrane helix</keyword>
<evidence type="ECO:0000256" key="4">
    <source>
        <dbReference type="ARBA" id="ARBA00022475"/>
    </source>
</evidence>
<feature type="transmembrane region" description="Helical" evidence="10">
    <location>
        <begin position="405"/>
        <end position="425"/>
    </location>
</feature>
<keyword evidence="5 10" id="KW-0812">Transmembrane</keyword>